<protein>
    <submittedName>
        <fullName evidence="9">Hyphally regulated cell wall protein N-terminal</fullName>
    </submittedName>
</protein>
<evidence type="ECO:0000256" key="7">
    <source>
        <dbReference type="SAM" id="Phobius"/>
    </source>
</evidence>
<dbReference type="Proteomes" id="UP000292447">
    <property type="component" value="Chromosome I"/>
</dbReference>
<keyword evidence="2" id="KW-0134">Cell wall</keyword>
<keyword evidence="10" id="KW-1185">Reference proteome</keyword>
<keyword evidence="5" id="KW-0325">Glycoprotein</keyword>
<feature type="region of interest" description="Disordered" evidence="6">
    <location>
        <begin position="972"/>
        <end position="1013"/>
    </location>
</feature>
<evidence type="ECO:0000256" key="2">
    <source>
        <dbReference type="ARBA" id="ARBA00022512"/>
    </source>
</evidence>
<feature type="compositionally biased region" description="Low complexity" evidence="6">
    <location>
        <begin position="995"/>
        <end position="1006"/>
    </location>
</feature>
<feature type="region of interest" description="Disordered" evidence="6">
    <location>
        <begin position="775"/>
        <end position="815"/>
    </location>
</feature>
<evidence type="ECO:0000256" key="3">
    <source>
        <dbReference type="ARBA" id="ARBA00022525"/>
    </source>
</evidence>
<accession>A0A4P6XK05</accession>
<keyword evidence="7" id="KW-0472">Membrane</keyword>
<sequence length="1939" mass="206447">MPLTEIFIIQILEILIMIPGVCAVGLVIVYLLTWVLAVAIISNTVEISTGHISLRDLTIDPGVYYSIVNNVFTTLVGSLENKGGFYVTSADGWGGSVTIKGSSIVNTGTLAFESPSTKVLSTYTIASFGSFLNTGVIYLGVSGATLRGTPFTITSVTDWSNTGMIVLERSLGIAAPVVIQQILSLSGIPSITNHGAICLYNVDWKQTTSIDGSGCIIVASGSILHLQVAFGSLAYSVSSSQTIHLSSPKSVLSVHGLSPGLKSYPNYKVSGFGGGNEIRINLYFTRYSYSSSTGVLTLSSLLVFKIAFNIGTGYSSSLFKIFQAETGRGISYIGNGPDNAPSACSCIRSPPRITTTASTSSSSFFKPATNILHKARSRASEKTESSADLSTVAESFGVLYHTHFTNENDTYTTQSKATSLSTSISVVSSPSIDAKAKDFSSRSELPAYKLSHAQTLSSDSSCPPFESYHLLNSSGLVDSFAAYVIPDTFWYPDASTLVTIAESTDQPGSSRSSTEKVLGRFINLAASGLSRSLNLSDILGKGARYTTPRESRQLAHNTNLIATPGSTPNTLMIPSSTVAMPTNPDTRISMNSGGFIVTPDGPSALSTTIFELEDKQATSTFVALSVQDSAFATTEILFSNATTILASKFHRSFWLSSSMKSSNLSKMAFSGKSSSNYLLSIGGLISTSIDSLLSFASSFSTSHASRTESGLSNSGWDGSSFTGDTPSHSEAVASGDKISIPPQKMLGIFSMKPSINDSSLILGQISRSVTSKVLSSTSGEASSSEEGGITGAIMSDSSISAGKTPVNTATSALSSPLEETSKNTYVYLLRKVSRSELILGSGSFLPERSGIITSSESGSHSIERSGAGADSGSSGAATEISATSVINPLAVLSNEKTTNERTRLSKETSIEITSRASKALGKGPESGDIESTNTHLETLHTEEAKVGQRKIEISYTPLSLILLSNQLRSSSNDVSSTKMSDANGTSWPLQSEDTSAALSDSIESSSGLQNTTTSLLDTETDGSFATVSHLFSQSFGSTGELPATSFLFPHILISTSDKTCTTLTSMGTKARFFDSDSAAFDANFVATNTAESFTTSIAVSEMRRVYTTAYEPTKSNVSVARELEVVAVARISKIQSLETSLDSTEAVANQSSELQEVANYFGLLITSNSSTAVSDDTDGLIKTLFSHELKFKISLPRTGMNENFESSLSHDSAIPEHEVTNSAFKSSADSSSTELSRSAASIKSSRLFDGNWSIALSDHLPYVSSKTANFVAQSRSQSSRNSGIIEFLISMSSSYPLETGLKKFEHMTFKKLNSRDSGTASSKGSPKGITELVITTSDALAMTNFDVPYSPTSSAYPAHESGRPHSFSTKQSDSSNMVPGSGVNFINTPLNRELSDSSGELLDSEIRLCWSLQDMTTASSKVLNDVLQVENAVVLTLDYLLKTESCIADGCIRSVDEPRVTNFFSTLKDEIGIHPSKVFRNGLNPILSLSDSVSERSFSGSQTCESISRMSETINGVSNKNLSTSGNTSRKPLITFWGEGLSNRWDSRSQEGRIESIPIHPDRFHANTSSATDLMNSTGQAYNCTSSLTLCTAFQAQTLATVTTFSIAPIKLGSMVDKMNYSWTITSLMTSSNVVGATSPTTNPGANSAVVNGAMDVMRSANQLQTNIPISLSSSAHRVRSAELTETDLSGSVAKVLLSSDVKANFTDQNCKTSTLFRQGRQSQTHTTLFIGRLREYFKKPKKTYLSTYFAEQMQTLPTTHRVGNSSLRTTMPPMPHCNSSSVSQNCLKARLSHHMEFSEQRFSFSEGSSAPNSSCFGDTTYAPSSNARTALYSSVHSGCRTADLSFCGEALSEKIVSVGHFDDQAWSASSSQCFTNALATLHLDPHLSCVGVDGVRNCSRSAGPLGTCVTRARFESSAWKCGARFETIIIFSILVSAL</sequence>
<evidence type="ECO:0000313" key="10">
    <source>
        <dbReference type="Proteomes" id="UP000292447"/>
    </source>
</evidence>
<feature type="domain" description="Hyphally-regulated cell wall protein N-terminal" evidence="8">
    <location>
        <begin position="29"/>
        <end position="350"/>
    </location>
</feature>
<proteinExistence type="predicted"/>
<evidence type="ECO:0000256" key="4">
    <source>
        <dbReference type="ARBA" id="ARBA00022729"/>
    </source>
</evidence>
<evidence type="ECO:0000256" key="6">
    <source>
        <dbReference type="SAM" id="MobiDB-lite"/>
    </source>
</evidence>
<evidence type="ECO:0000256" key="5">
    <source>
        <dbReference type="ARBA" id="ARBA00023180"/>
    </source>
</evidence>
<dbReference type="STRING" id="2163413.A0A4P6XK05"/>
<keyword evidence="7" id="KW-0812">Transmembrane</keyword>
<keyword evidence="3" id="KW-0964">Secreted</keyword>
<evidence type="ECO:0000256" key="1">
    <source>
        <dbReference type="ARBA" id="ARBA00004191"/>
    </source>
</evidence>
<organism evidence="9 10">
    <name type="scientific">Metschnikowia aff. pulcherrima</name>
    <dbReference type="NCBI Taxonomy" id="2163413"/>
    <lineage>
        <taxon>Eukaryota</taxon>
        <taxon>Fungi</taxon>
        <taxon>Dikarya</taxon>
        <taxon>Ascomycota</taxon>
        <taxon>Saccharomycotina</taxon>
        <taxon>Pichiomycetes</taxon>
        <taxon>Metschnikowiaceae</taxon>
        <taxon>Metschnikowia</taxon>
    </lineage>
</organism>
<feature type="compositionally biased region" description="Polar residues" evidence="6">
    <location>
        <begin position="795"/>
        <end position="815"/>
    </location>
</feature>
<keyword evidence="7" id="KW-1133">Transmembrane helix</keyword>
<feature type="compositionally biased region" description="Low complexity" evidence="6">
    <location>
        <begin position="775"/>
        <end position="793"/>
    </location>
</feature>
<feature type="region of interest" description="Disordered" evidence="6">
    <location>
        <begin position="707"/>
        <end position="736"/>
    </location>
</feature>
<evidence type="ECO:0000259" key="8">
    <source>
        <dbReference type="Pfam" id="PF11765"/>
    </source>
</evidence>
<evidence type="ECO:0000313" key="9">
    <source>
        <dbReference type="EMBL" id="QBM86815.1"/>
    </source>
</evidence>
<reference evidence="10" key="1">
    <citation type="submission" date="2019-03" db="EMBL/GenBank/DDBJ databases">
        <title>Snf2 controls pulcherriminic acid biosynthesis and connects pigmentation and antifungal activity of the yeast Metschnikowia pulcherrima.</title>
        <authorList>
            <person name="Gore-Lloyd D."/>
            <person name="Sumann I."/>
            <person name="Brachmann A.O."/>
            <person name="Schneeberger K."/>
            <person name="Ortiz-Merino R.A."/>
            <person name="Moreno-Beltran M."/>
            <person name="Schlaefli M."/>
            <person name="Kirner P."/>
            <person name="Santos Kron A."/>
            <person name="Wolfe K.H."/>
            <person name="Piel J."/>
            <person name="Ahrens C.H."/>
            <person name="Henk D."/>
            <person name="Freimoser F.M."/>
        </authorList>
    </citation>
    <scope>NUCLEOTIDE SEQUENCE [LARGE SCALE GENOMIC DNA]</scope>
    <source>
        <strain evidence="10">APC 1.2</strain>
    </source>
</reference>
<feature type="region of interest" description="Disordered" evidence="6">
    <location>
        <begin position="1355"/>
        <end position="1381"/>
    </location>
</feature>
<feature type="region of interest" description="Disordered" evidence="6">
    <location>
        <begin position="849"/>
        <end position="876"/>
    </location>
</feature>
<feature type="compositionally biased region" description="Polar residues" evidence="6">
    <location>
        <begin position="1366"/>
        <end position="1381"/>
    </location>
</feature>
<feature type="compositionally biased region" description="Polar residues" evidence="6">
    <location>
        <begin position="707"/>
        <end position="728"/>
    </location>
</feature>
<feature type="compositionally biased region" description="Polar residues" evidence="6">
    <location>
        <begin position="972"/>
        <end position="994"/>
    </location>
</feature>
<feature type="transmembrane region" description="Helical" evidence="7">
    <location>
        <begin position="12"/>
        <end position="41"/>
    </location>
</feature>
<keyword evidence="4" id="KW-0732">Signal</keyword>
<gene>
    <name evidence="9" type="primary">MPUL0A14620</name>
    <name evidence="9" type="ORF">METSCH_A14620</name>
</gene>
<dbReference type="InterPro" id="IPR021031">
    <property type="entry name" value="Hyphal-reg_cell_wall_N"/>
</dbReference>
<dbReference type="GO" id="GO:0009277">
    <property type="term" value="C:fungal-type cell wall"/>
    <property type="evidence" value="ECO:0007669"/>
    <property type="project" value="UniProtKB-ARBA"/>
</dbReference>
<name>A0A4P6XK05_9ASCO</name>
<dbReference type="Pfam" id="PF11765">
    <property type="entry name" value="Hyphal_reg_CWP"/>
    <property type="match status" value="1"/>
</dbReference>
<comment type="subcellular location">
    <subcellularLocation>
        <location evidence="1">Secreted</location>
        <location evidence="1">Cell wall</location>
    </subcellularLocation>
</comment>
<dbReference type="EMBL" id="CP034456">
    <property type="protein sequence ID" value="QBM86815.1"/>
    <property type="molecule type" value="Genomic_DNA"/>
</dbReference>